<evidence type="ECO:0000313" key="3">
    <source>
        <dbReference type="Proteomes" id="UP000201458"/>
    </source>
</evidence>
<keyword evidence="2" id="KW-0540">Nuclease</keyword>
<evidence type="ECO:0000259" key="1">
    <source>
        <dbReference type="SMART" id="SM00507"/>
    </source>
</evidence>
<accession>A0A160DGV2</accession>
<keyword evidence="2" id="KW-0255">Endonuclease</keyword>
<gene>
    <name evidence="2" type="primary">26</name>
    <name evidence="2" type="ORF">PBI_SMOOTHIE_26</name>
</gene>
<dbReference type="Pfam" id="PF01844">
    <property type="entry name" value="HNH"/>
    <property type="match status" value="1"/>
</dbReference>
<keyword evidence="3" id="KW-1185">Reference proteome</keyword>
<dbReference type="GO" id="GO:0003676">
    <property type="term" value="F:nucleic acid binding"/>
    <property type="evidence" value="ECO:0007669"/>
    <property type="project" value="InterPro"/>
</dbReference>
<dbReference type="CDD" id="cd00085">
    <property type="entry name" value="HNHc"/>
    <property type="match status" value="1"/>
</dbReference>
<dbReference type="InterPro" id="IPR003615">
    <property type="entry name" value="HNH_nuc"/>
</dbReference>
<feature type="domain" description="HNH nuclease" evidence="1">
    <location>
        <begin position="77"/>
        <end position="128"/>
    </location>
</feature>
<dbReference type="RefSeq" id="YP_009269141.1">
    <property type="nucleotide sequence ID" value="NC_030696.1"/>
</dbReference>
<dbReference type="InterPro" id="IPR002711">
    <property type="entry name" value="HNH"/>
</dbReference>
<name>A0A160DGV2_9CAUD</name>
<proteinExistence type="predicted"/>
<sequence>MPRSRSWSDDDLRAAVRSSQTYADVARALSMHPGSSTVGRLRDRTRALGLDTRHFTRARPREDMFRSGVRYHTGMRDRYLQLMPYECQICGVSKWCGQPLTLQLDHIDGDRMNNTLQNLRLLCPNCHSQTATWSRKKSNPV</sequence>
<protein>
    <submittedName>
        <fullName evidence="2">HNH endonuclease</fullName>
    </submittedName>
</protein>
<dbReference type="SMART" id="SM00507">
    <property type="entry name" value="HNHc"/>
    <property type="match status" value="1"/>
</dbReference>
<organism evidence="2 3">
    <name type="scientific">Gordonia phage Smoothie</name>
    <dbReference type="NCBI Taxonomy" id="1838078"/>
    <lineage>
        <taxon>Viruses</taxon>
        <taxon>Duplodnaviria</taxon>
        <taxon>Heunggongvirae</taxon>
        <taxon>Uroviricota</taxon>
        <taxon>Caudoviricetes</taxon>
        <taxon>Smoothievirus</taxon>
        <taxon>Smoothievirus smoothie</taxon>
    </lineage>
</organism>
<dbReference type="EMBL" id="KU998244">
    <property type="protein sequence ID" value="ANA86184.1"/>
    <property type="molecule type" value="Genomic_DNA"/>
</dbReference>
<dbReference type="Gene3D" id="1.10.30.50">
    <property type="match status" value="1"/>
</dbReference>
<evidence type="ECO:0000313" key="2">
    <source>
        <dbReference type="EMBL" id="ANA86184.1"/>
    </source>
</evidence>
<dbReference type="GeneID" id="28378651"/>
<keyword evidence="2" id="KW-0378">Hydrolase</keyword>
<dbReference type="KEGG" id="vg:28378651"/>
<reference evidence="2 3" key="1">
    <citation type="submission" date="2016-03" db="EMBL/GenBank/DDBJ databases">
        <authorList>
            <person name="Montgomery M.T."/>
            <person name="Guerrero C.A."/>
            <person name="Mavrich T.N."/>
            <person name="Pope W.H."/>
            <person name="Garlena R.A."/>
            <person name="Russell D.A."/>
            <person name="Jacobs-Sera D."/>
            <person name="Hendrix R.W."/>
            <person name="Hatfull G.F."/>
        </authorList>
    </citation>
    <scope>NUCLEOTIDE SEQUENCE [LARGE SCALE GENOMIC DNA]</scope>
</reference>
<dbReference type="Proteomes" id="UP000201458">
    <property type="component" value="Segment"/>
</dbReference>
<dbReference type="GO" id="GO:0004519">
    <property type="term" value="F:endonuclease activity"/>
    <property type="evidence" value="ECO:0007669"/>
    <property type="project" value="UniProtKB-KW"/>
</dbReference>
<dbReference type="GO" id="GO:0008270">
    <property type="term" value="F:zinc ion binding"/>
    <property type="evidence" value="ECO:0007669"/>
    <property type="project" value="InterPro"/>
</dbReference>